<proteinExistence type="predicted"/>
<evidence type="ECO:0000313" key="2">
    <source>
        <dbReference type="EMBL" id="CAD7581133.1"/>
    </source>
</evidence>
<reference evidence="2" key="1">
    <citation type="submission" date="2020-11" db="EMBL/GenBank/DDBJ databases">
        <authorList>
            <person name="Tran Van P."/>
        </authorList>
    </citation>
    <scope>NUCLEOTIDE SEQUENCE</scope>
</reference>
<feature type="region of interest" description="Disordered" evidence="1">
    <location>
        <begin position="1"/>
        <end position="28"/>
    </location>
</feature>
<dbReference type="EMBL" id="OE210737">
    <property type="protein sequence ID" value="CAD7581133.1"/>
    <property type="molecule type" value="Genomic_DNA"/>
</dbReference>
<feature type="compositionally biased region" description="Polar residues" evidence="1">
    <location>
        <begin position="12"/>
        <end position="28"/>
    </location>
</feature>
<evidence type="ECO:0000256" key="1">
    <source>
        <dbReference type="SAM" id="MobiDB-lite"/>
    </source>
</evidence>
<dbReference type="AlphaFoldDB" id="A0A7R9JKR4"/>
<organism evidence="2">
    <name type="scientific">Timema californicum</name>
    <name type="common">California timema</name>
    <name type="synonym">Walking stick</name>
    <dbReference type="NCBI Taxonomy" id="61474"/>
    <lineage>
        <taxon>Eukaryota</taxon>
        <taxon>Metazoa</taxon>
        <taxon>Ecdysozoa</taxon>
        <taxon>Arthropoda</taxon>
        <taxon>Hexapoda</taxon>
        <taxon>Insecta</taxon>
        <taxon>Pterygota</taxon>
        <taxon>Neoptera</taxon>
        <taxon>Polyneoptera</taxon>
        <taxon>Phasmatodea</taxon>
        <taxon>Timematodea</taxon>
        <taxon>Timematoidea</taxon>
        <taxon>Timematidae</taxon>
        <taxon>Timema</taxon>
    </lineage>
</organism>
<protein>
    <submittedName>
        <fullName evidence="2">(California timema) hypothetical protein</fullName>
    </submittedName>
</protein>
<sequence>MVHMCAVEASSARGSSSPPVTASTMPVT</sequence>
<name>A0A7R9JKR4_TIMCA</name>
<gene>
    <name evidence="2" type="ORF">TCMB3V08_LOCUS13666</name>
</gene>
<accession>A0A7R9JKR4</accession>